<gene>
    <name evidence="2" type="ORF">AFUS01_LOCUS28924</name>
</gene>
<feature type="domain" description="NADP-dependent oxidoreductase" evidence="1">
    <location>
        <begin position="1"/>
        <end position="147"/>
    </location>
</feature>
<keyword evidence="3" id="KW-1185">Reference proteome</keyword>
<dbReference type="InterPro" id="IPR023210">
    <property type="entry name" value="NADP_OxRdtase_dom"/>
</dbReference>
<evidence type="ECO:0000259" key="1">
    <source>
        <dbReference type="Pfam" id="PF00248"/>
    </source>
</evidence>
<reference evidence="2" key="1">
    <citation type="submission" date="2021-06" db="EMBL/GenBank/DDBJ databases">
        <authorList>
            <person name="Hodson N. C."/>
            <person name="Mongue J. A."/>
            <person name="Jaron S. K."/>
        </authorList>
    </citation>
    <scope>NUCLEOTIDE SEQUENCE</scope>
</reference>
<name>A0A8J2L9M7_9HEXA</name>
<proteinExistence type="predicted"/>
<dbReference type="PROSITE" id="PS00063">
    <property type="entry name" value="ALDOKETO_REDUCTASE_3"/>
    <property type="match status" value="1"/>
</dbReference>
<dbReference type="Proteomes" id="UP000708208">
    <property type="component" value="Unassembled WGS sequence"/>
</dbReference>
<dbReference type="PANTHER" id="PTHR43827">
    <property type="entry name" value="2,5-DIKETO-D-GLUCONIC ACID REDUCTASE"/>
    <property type="match status" value="1"/>
</dbReference>
<feature type="non-terminal residue" evidence="2">
    <location>
        <position position="1"/>
    </location>
</feature>
<dbReference type="InterPro" id="IPR018170">
    <property type="entry name" value="Aldo/ket_reductase_CS"/>
</dbReference>
<dbReference type="Pfam" id="PF00248">
    <property type="entry name" value="Aldo_ket_red"/>
    <property type="match status" value="1"/>
</dbReference>
<dbReference type="PROSITE" id="PS00062">
    <property type="entry name" value="ALDOKETO_REDUCTASE_2"/>
    <property type="match status" value="1"/>
</dbReference>
<organism evidence="2 3">
    <name type="scientific">Allacma fusca</name>
    <dbReference type="NCBI Taxonomy" id="39272"/>
    <lineage>
        <taxon>Eukaryota</taxon>
        <taxon>Metazoa</taxon>
        <taxon>Ecdysozoa</taxon>
        <taxon>Arthropoda</taxon>
        <taxon>Hexapoda</taxon>
        <taxon>Collembola</taxon>
        <taxon>Symphypleona</taxon>
        <taxon>Sminthuridae</taxon>
        <taxon>Allacma</taxon>
    </lineage>
</organism>
<dbReference type="PANTHER" id="PTHR43827:SF14">
    <property type="entry name" value="NADP-DEPENDENT OXIDOREDUCTASE DOMAIN-CONTAINING PROTEIN"/>
    <property type="match status" value="1"/>
</dbReference>
<dbReference type="CDD" id="cd19071">
    <property type="entry name" value="AKR_AKR1-5-like"/>
    <property type="match status" value="1"/>
</dbReference>
<dbReference type="AlphaFoldDB" id="A0A8J2L9M7"/>
<protein>
    <recommendedName>
        <fullName evidence="1">NADP-dependent oxidoreductase domain-containing protein</fullName>
    </recommendedName>
</protein>
<dbReference type="GO" id="GO:0016491">
    <property type="term" value="F:oxidoreductase activity"/>
    <property type="evidence" value="ECO:0007669"/>
    <property type="project" value="InterPro"/>
</dbReference>
<dbReference type="EMBL" id="CAJVCH010420414">
    <property type="protein sequence ID" value="CAG7818418.1"/>
    <property type="molecule type" value="Genomic_DNA"/>
</dbReference>
<evidence type="ECO:0000313" key="2">
    <source>
        <dbReference type="EMBL" id="CAG7818418.1"/>
    </source>
</evidence>
<sequence length="148" mass="16377">MEELVALGLTKSIGVSNFNAEQLDRLLKEAKISPVVNQIEVSPYLSNVQLVDFCASQGLDVTGFSSFGSSSKGTPRSDQPQNILDDETLQGIAENYSKSVAQVILRWVIQRNITAIPKSVTKKRIEENIDIFDFTLTLEDMEKINGLN</sequence>
<dbReference type="InterPro" id="IPR020471">
    <property type="entry name" value="AKR"/>
</dbReference>
<dbReference type="OrthoDB" id="416253at2759"/>
<accession>A0A8J2L9M7</accession>
<evidence type="ECO:0000313" key="3">
    <source>
        <dbReference type="Proteomes" id="UP000708208"/>
    </source>
</evidence>
<comment type="caution">
    <text evidence="2">The sequence shown here is derived from an EMBL/GenBank/DDBJ whole genome shotgun (WGS) entry which is preliminary data.</text>
</comment>